<dbReference type="Proteomes" id="UP000075230">
    <property type="component" value="Unassembled WGS sequence"/>
</dbReference>
<organism evidence="4 5">
    <name type="scientific">Aspergillus kawachii</name>
    <name type="common">White koji mold</name>
    <name type="synonym">Aspergillus awamori var. kawachi</name>
    <dbReference type="NCBI Taxonomy" id="1069201"/>
    <lineage>
        <taxon>Eukaryota</taxon>
        <taxon>Fungi</taxon>
        <taxon>Dikarya</taxon>
        <taxon>Ascomycota</taxon>
        <taxon>Pezizomycotina</taxon>
        <taxon>Eurotiomycetes</taxon>
        <taxon>Eurotiomycetidae</taxon>
        <taxon>Eurotiales</taxon>
        <taxon>Aspergillaceae</taxon>
        <taxon>Aspergillus</taxon>
        <taxon>Aspergillus subgen. Circumdati</taxon>
    </lineage>
</organism>
<evidence type="ECO:0000256" key="2">
    <source>
        <dbReference type="ARBA" id="ARBA00022553"/>
    </source>
</evidence>
<dbReference type="InterPro" id="IPR050091">
    <property type="entry name" value="PKS_NRPS_Biosynth_Enz"/>
</dbReference>
<reference evidence="4 5" key="1">
    <citation type="journal article" date="2016" name="DNA Res.">
        <title>Genome sequence of Aspergillus luchuensis NBRC 4314.</title>
        <authorList>
            <person name="Yamada O."/>
            <person name="Machida M."/>
            <person name="Hosoyama A."/>
            <person name="Goto M."/>
            <person name="Takahashi T."/>
            <person name="Futagami T."/>
            <person name="Yamagata Y."/>
            <person name="Takeuchi M."/>
            <person name="Kobayashi T."/>
            <person name="Koike H."/>
            <person name="Abe K."/>
            <person name="Asai K."/>
            <person name="Arita M."/>
            <person name="Fujita N."/>
            <person name="Fukuda K."/>
            <person name="Higa K."/>
            <person name="Horikawa H."/>
            <person name="Ishikawa T."/>
            <person name="Jinno K."/>
            <person name="Kato Y."/>
            <person name="Kirimura K."/>
            <person name="Mizutani O."/>
            <person name="Nakasone K."/>
            <person name="Sano M."/>
            <person name="Shiraishi Y."/>
            <person name="Tsukahara M."/>
            <person name="Gomi K."/>
        </authorList>
    </citation>
    <scope>NUCLEOTIDE SEQUENCE [LARGE SCALE GENOMIC DNA]</scope>
    <source>
        <strain evidence="4 5">RIB 2604</strain>
    </source>
</reference>
<feature type="domain" description="Ketosynthase family 3 (KS3)" evidence="3">
    <location>
        <begin position="34"/>
        <end position="241"/>
    </location>
</feature>
<evidence type="ECO:0000259" key="3">
    <source>
        <dbReference type="PROSITE" id="PS52004"/>
    </source>
</evidence>
<dbReference type="PROSITE" id="PS52004">
    <property type="entry name" value="KS3_2"/>
    <property type="match status" value="1"/>
</dbReference>
<comment type="caution">
    <text evidence="4">The sequence shown here is derived from an EMBL/GenBank/DDBJ whole genome shotgun (WGS) entry which is preliminary data.</text>
</comment>
<dbReference type="PANTHER" id="PTHR43775">
    <property type="entry name" value="FATTY ACID SYNTHASE"/>
    <property type="match status" value="1"/>
</dbReference>
<dbReference type="InterPro" id="IPR020841">
    <property type="entry name" value="PKS_Beta-ketoAc_synthase_dom"/>
</dbReference>
<dbReference type="SMART" id="SM00825">
    <property type="entry name" value="PKS_KS"/>
    <property type="match status" value="1"/>
</dbReference>
<reference evidence="5" key="2">
    <citation type="submission" date="2016-02" db="EMBL/GenBank/DDBJ databases">
        <title>Genome sequencing of Aspergillus luchuensis NBRC 4314.</title>
        <authorList>
            <person name="Yamada O."/>
        </authorList>
    </citation>
    <scope>NUCLEOTIDE SEQUENCE [LARGE SCALE GENOMIC DNA]</scope>
    <source>
        <strain evidence="5">RIB 2604</strain>
    </source>
</reference>
<evidence type="ECO:0000313" key="4">
    <source>
        <dbReference type="EMBL" id="GAT27136.1"/>
    </source>
</evidence>
<sequence>MGASTANGSRAGHVPLEPIAIVGMGEYGHALRRYISCTDQCKACHLPGSITSPSALWDALVNKTSVQTPTVPESRFNIDAFYHRNQNRPGSFNVRGGYFLDGSPQDFDPSFFGITPIEAMWLDPQQRRILEVTYECLENAGLRLEDVAGKNIGVFVGSFTSDYQQMLHREPDFRHEYAATGTDPGILSARQQTGMAVPKELAPYIYVGSVMRYAMVIQFVLLSGAQRSIRESLQDLKALDK</sequence>
<dbReference type="Pfam" id="PF00109">
    <property type="entry name" value="ketoacyl-synt"/>
    <property type="match status" value="1"/>
</dbReference>
<accession>A0A146FMW0</accession>
<dbReference type="GO" id="GO:0044550">
    <property type="term" value="P:secondary metabolite biosynthetic process"/>
    <property type="evidence" value="ECO:0007669"/>
    <property type="project" value="TreeGrafter"/>
</dbReference>
<keyword evidence="1" id="KW-0596">Phosphopantetheine</keyword>
<gene>
    <name evidence="4" type="ORF">RIB2604_02108200</name>
</gene>
<dbReference type="InterPro" id="IPR016039">
    <property type="entry name" value="Thiolase-like"/>
</dbReference>
<dbReference type="EMBL" id="BCWF01000021">
    <property type="protein sequence ID" value="GAT27136.1"/>
    <property type="molecule type" value="Genomic_DNA"/>
</dbReference>
<evidence type="ECO:0000313" key="5">
    <source>
        <dbReference type="Proteomes" id="UP000075230"/>
    </source>
</evidence>
<keyword evidence="2" id="KW-0597">Phosphoprotein</keyword>
<proteinExistence type="predicted"/>
<protein>
    <submittedName>
        <fullName evidence="4">Polyketide synthase</fullName>
    </submittedName>
</protein>
<dbReference type="PANTHER" id="PTHR43775:SF29">
    <property type="entry name" value="ASPERFURANONE POLYKETIDE SYNTHASE AFOG-RELATED"/>
    <property type="match status" value="1"/>
</dbReference>
<dbReference type="GO" id="GO:0006633">
    <property type="term" value="P:fatty acid biosynthetic process"/>
    <property type="evidence" value="ECO:0007669"/>
    <property type="project" value="TreeGrafter"/>
</dbReference>
<evidence type="ECO:0000256" key="1">
    <source>
        <dbReference type="ARBA" id="ARBA00022450"/>
    </source>
</evidence>
<name>A0A146FMW0_ASPKA</name>
<dbReference type="Gene3D" id="3.40.47.10">
    <property type="match status" value="1"/>
</dbReference>
<dbReference type="CDD" id="cd00833">
    <property type="entry name" value="PKS"/>
    <property type="match status" value="1"/>
</dbReference>
<dbReference type="GO" id="GO:0004312">
    <property type="term" value="F:fatty acid synthase activity"/>
    <property type="evidence" value="ECO:0007669"/>
    <property type="project" value="TreeGrafter"/>
</dbReference>
<dbReference type="InterPro" id="IPR014030">
    <property type="entry name" value="Ketoacyl_synth_N"/>
</dbReference>
<dbReference type="AlphaFoldDB" id="A0A146FMW0"/>
<dbReference type="VEuPathDB" id="FungiDB:ASPFODRAFT_202182"/>
<dbReference type="SUPFAM" id="SSF53901">
    <property type="entry name" value="Thiolase-like"/>
    <property type="match status" value="1"/>
</dbReference>